<proteinExistence type="predicted"/>
<gene>
    <name evidence="3" type="ORF">MA20_47965</name>
</gene>
<dbReference type="GO" id="GO:0006508">
    <property type="term" value="P:proteolysis"/>
    <property type="evidence" value="ECO:0007669"/>
    <property type="project" value="InterPro"/>
</dbReference>
<feature type="region of interest" description="Disordered" evidence="1">
    <location>
        <begin position="1"/>
        <end position="21"/>
    </location>
</feature>
<sequence>MVFGTIAGAPTAGAAKTKKSHDEAQHIDRGLINYDRLTKALIKRGVIDEDATAEEIDEAIYDFLAERNVPHGIDTASKFGKKAFKNQQVAVQKAVNKVTKLKDGSSSIKAKTRTHTDNIVVALVEFPDREHNKVPKMSDTLWTENFNREHYQNMLFNQKGYTTPEGTPMTTMAEFYL</sequence>
<accession>A0A0A3XEV7</accession>
<evidence type="ECO:0000313" key="4">
    <source>
        <dbReference type="Proteomes" id="UP000030377"/>
    </source>
</evidence>
<dbReference type="InterPro" id="IPR008757">
    <property type="entry name" value="Peptidase_M6-like_domain"/>
</dbReference>
<dbReference type="AlphaFoldDB" id="A0A0A3XEV7"/>
<reference evidence="3 4" key="1">
    <citation type="submission" date="2014-09" db="EMBL/GenBank/DDBJ databases">
        <title>Draft genome of Bradyrhizobium japonicum Is-34.</title>
        <authorList>
            <person name="Tsurumaru H."/>
            <person name="Yamakawa T."/>
            <person name="Hashimoto S."/>
            <person name="Okizaki K."/>
            <person name="Kanesaki Y."/>
            <person name="Yoshikawa H."/>
            <person name="Yajima S."/>
        </authorList>
    </citation>
    <scope>NUCLEOTIDE SEQUENCE [LARGE SCALE GENOMIC DNA]</scope>
    <source>
        <strain evidence="3 4">Is-34</strain>
    </source>
</reference>
<feature type="compositionally biased region" description="Low complexity" evidence="1">
    <location>
        <begin position="1"/>
        <end position="15"/>
    </location>
</feature>
<dbReference type="Proteomes" id="UP000030377">
    <property type="component" value="Unassembled WGS sequence"/>
</dbReference>
<organism evidence="3 4">
    <name type="scientific">Bradyrhizobium japonicum</name>
    <dbReference type="NCBI Taxonomy" id="375"/>
    <lineage>
        <taxon>Bacteria</taxon>
        <taxon>Pseudomonadati</taxon>
        <taxon>Pseudomonadota</taxon>
        <taxon>Alphaproteobacteria</taxon>
        <taxon>Hyphomicrobiales</taxon>
        <taxon>Nitrobacteraceae</taxon>
        <taxon>Bradyrhizobium</taxon>
    </lineage>
</organism>
<protein>
    <recommendedName>
        <fullName evidence="2">Peptidase M6-like domain-containing protein</fullName>
    </recommendedName>
</protein>
<evidence type="ECO:0000259" key="2">
    <source>
        <dbReference type="Pfam" id="PF05547"/>
    </source>
</evidence>
<evidence type="ECO:0000256" key="1">
    <source>
        <dbReference type="SAM" id="MobiDB-lite"/>
    </source>
</evidence>
<name>A0A0A3XEV7_BRAJP</name>
<comment type="caution">
    <text evidence="3">The sequence shown here is derived from an EMBL/GenBank/DDBJ whole genome shotgun (WGS) entry which is preliminary data.</text>
</comment>
<evidence type="ECO:0000313" key="3">
    <source>
        <dbReference type="EMBL" id="KGT72840.1"/>
    </source>
</evidence>
<dbReference type="EMBL" id="JRPN01000135">
    <property type="protein sequence ID" value="KGT72840.1"/>
    <property type="molecule type" value="Genomic_DNA"/>
</dbReference>
<feature type="domain" description="Peptidase M6-like" evidence="2">
    <location>
        <begin position="110"/>
        <end position="176"/>
    </location>
</feature>
<dbReference type="Pfam" id="PF05547">
    <property type="entry name" value="Peptidase_M6"/>
    <property type="match status" value="1"/>
</dbReference>
<dbReference type="GO" id="GO:0008233">
    <property type="term" value="F:peptidase activity"/>
    <property type="evidence" value="ECO:0007669"/>
    <property type="project" value="InterPro"/>
</dbReference>